<evidence type="ECO:0000313" key="11">
    <source>
        <dbReference type="EMBL" id="MFC3702128.1"/>
    </source>
</evidence>
<dbReference type="SUPFAM" id="SSF50156">
    <property type="entry name" value="PDZ domain-like"/>
    <property type="match status" value="1"/>
</dbReference>
<evidence type="ECO:0000313" key="12">
    <source>
        <dbReference type="Proteomes" id="UP001595710"/>
    </source>
</evidence>
<keyword evidence="7 9" id="KW-1133">Transmembrane helix</keyword>
<gene>
    <name evidence="11" type="ORF">ACFOND_10780</name>
</gene>
<dbReference type="Gene3D" id="2.30.42.10">
    <property type="match status" value="1"/>
</dbReference>
<evidence type="ECO:0000256" key="8">
    <source>
        <dbReference type="ARBA" id="ARBA00023136"/>
    </source>
</evidence>
<keyword evidence="12" id="KW-1185">Reference proteome</keyword>
<comment type="subcellular location">
    <subcellularLocation>
        <location evidence="1">Cell inner membrane</location>
    </subcellularLocation>
</comment>
<dbReference type="Proteomes" id="UP001595710">
    <property type="component" value="Unassembled WGS sequence"/>
</dbReference>
<dbReference type="InterPro" id="IPR024961">
    <property type="entry name" value="T2SS_GspC_N"/>
</dbReference>
<reference evidence="12" key="1">
    <citation type="journal article" date="2019" name="Int. J. Syst. Evol. Microbiol.">
        <title>The Global Catalogue of Microorganisms (GCM) 10K type strain sequencing project: providing services to taxonomists for standard genome sequencing and annotation.</title>
        <authorList>
            <consortium name="The Broad Institute Genomics Platform"/>
            <consortium name="The Broad Institute Genome Sequencing Center for Infectious Disease"/>
            <person name="Wu L."/>
            <person name="Ma J."/>
        </authorList>
    </citation>
    <scope>NUCLEOTIDE SEQUENCE [LARGE SCALE GENOMIC DNA]</scope>
    <source>
        <strain evidence="12">CECT 8288</strain>
    </source>
</reference>
<evidence type="ECO:0000256" key="3">
    <source>
        <dbReference type="ARBA" id="ARBA00022475"/>
    </source>
</evidence>
<protein>
    <submittedName>
        <fullName evidence="11">Type II secretion system protein N</fullName>
    </submittedName>
</protein>
<keyword evidence="2" id="KW-0813">Transport</keyword>
<accession>A0ABV7WS61</accession>
<dbReference type="RefSeq" id="WP_290281549.1">
    <property type="nucleotide sequence ID" value="NZ_JAUFQI010000001.1"/>
</dbReference>
<dbReference type="EMBL" id="JBHRYN010000012">
    <property type="protein sequence ID" value="MFC3702128.1"/>
    <property type="molecule type" value="Genomic_DNA"/>
</dbReference>
<evidence type="ECO:0000256" key="6">
    <source>
        <dbReference type="ARBA" id="ARBA00022927"/>
    </source>
</evidence>
<keyword evidence="3" id="KW-1003">Cell membrane</keyword>
<sequence length="305" mass="33221">MDILNQALSIWLKLQRYVIALLVVLSAVWSAQITWLLLEPNIQISAPRVLPAVNANDNSSGVNWAEIGDQAASREFFGEVVIEETTEVEELDAPETSLDLTLHAVMAQGDGKGFAIIGQRNGSGEVFSVEEDIFGQAKLTKVFADRVILDRNGRLETLRYEQIASEGLLQPVSSIAKSSGTADSFQEALQQANQAVATGGDLQSQVQGMVAYVAQRANTDPEAFINEMGLQPTEGGYQVTRQARQLQMVGLRPGDIVTAVNDSPVGNIQNDQVLLNQFLQTGGELKIQIRRGSRSFTIYQSIPTF</sequence>
<keyword evidence="6" id="KW-0653">Protein transport</keyword>
<evidence type="ECO:0000256" key="9">
    <source>
        <dbReference type="SAM" id="Phobius"/>
    </source>
</evidence>
<dbReference type="InterPro" id="IPR036034">
    <property type="entry name" value="PDZ_sf"/>
</dbReference>
<dbReference type="Pfam" id="PF11356">
    <property type="entry name" value="T2SSC"/>
    <property type="match status" value="1"/>
</dbReference>
<organism evidence="11 12">
    <name type="scientific">Reinekea marina</name>
    <dbReference type="NCBI Taxonomy" id="1310421"/>
    <lineage>
        <taxon>Bacteria</taxon>
        <taxon>Pseudomonadati</taxon>
        <taxon>Pseudomonadota</taxon>
        <taxon>Gammaproteobacteria</taxon>
        <taxon>Oceanospirillales</taxon>
        <taxon>Saccharospirillaceae</taxon>
        <taxon>Reinekea</taxon>
    </lineage>
</organism>
<evidence type="ECO:0000256" key="4">
    <source>
        <dbReference type="ARBA" id="ARBA00022519"/>
    </source>
</evidence>
<proteinExistence type="predicted"/>
<keyword evidence="5 9" id="KW-0812">Transmembrane</keyword>
<evidence type="ECO:0000256" key="1">
    <source>
        <dbReference type="ARBA" id="ARBA00004533"/>
    </source>
</evidence>
<evidence type="ECO:0000256" key="5">
    <source>
        <dbReference type="ARBA" id="ARBA00022692"/>
    </source>
</evidence>
<name>A0ABV7WS61_9GAMM</name>
<feature type="transmembrane region" description="Helical" evidence="9">
    <location>
        <begin position="17"/>
        <end position="38"/>
    </location>
</feature>
<comment type="caution">
    <text evidence="11">The sequence shown here is derived from an EMBL/GenBank/DDBJ whole genome shotgun (WGS) entry which is preliminary data.</text>
</comment>
<evidence type="ECO:0000259" key="10">
    <source>
        <dbReference type="Pfam" id="PF11356"/>
    </source>
</evidence>
<evidence type="ECO:0000256" key="7">
    <source>
        <dbReference type="ARBA" id="ARBA00022989"/>
    </source>
</evidence>
<feature type="domain" description="Type II secretion system protein GspC N-terminal" evidence="10">
    <location>
        <begin position="21"/>
        <end position="159"/>
    </location>
</feature>
<keyword evidence="4" id="KW-0997">Cell inner membrane</keyword>
<evidence type="ECO:0000256" key="2">
    <source>
        <dbReference type="ARBA" id="ARBA00022448"/>
    </source>
</evidence>
<keyword evidence="8 9" id="KW-0472">Membrane</keyword>
<dbReference type="Gene3D" id="2.30.30.830">
    <property type="match status" value="1"/>
</dbReference>